<feature type="repeat" description="ANK" evidence="3">
    <location>
        <begin position="341"/>
        <end position="373"/>
    </location>
</feature>
<comment type="caution">
    <text evidence="5">The sequence shown here is derived from an EMBL/GenBank/DDBJ whole genome shotgun (WGS) entry which is preliminary data.</text>
</comment>
<protein>
    <submittedName>
        <fullName evidence="5">Uncharacterized protein</fullName>
    </submittedName>
</protein>
<keyword evidence="2 3" id="KW-0040">ANK repeat</keyword>
<evidence type="ECO:0000256" key="1">
    <source>
        <dbReference type="ARBA" id="ARBA00022737"/>
    </source>
</evidence>
<keyword evidence="1" id="KW-0677">Repeat</keyword>
<dbReference type="PRINTS" id="PR01415">
    <property type="entry name" value="ANKYRIN"/>
</dbReference>
<feature type="repeat" description="ANK" evidence="3">
    <location>
        <begin position="374"/>
        <end position="406"/>
    </location>
</feature>
<feature type="repeat" description="ANK" evidence="3">
    <location>
        <begin position="442"/>
        <end position="469"/>
    </location>
</feature>
<feature type="compositionally biased region" description="Polar residues" evidence="4">
    <location>
        <begin position="28"/>
        <end position="43"/>
    </location>
</feature>
<feature type="repeat" description="ANK" evidence="3">
    <location>
        <begin position="239"/>
        <end position="271"/>
    </location>
</feature>
<dbReference type="SMART" id="SM00248">
    <property type="entry name" value="ANK"/>
    <property type="match status" value="9"/>
</dbReference>
<accession>A0A9W5ZWB9</accession>
<gene>
    <name evidence="5" type="ORF">AnigIFM63604_010688</name>
</gene>
<feature type="region of interest" description="Disordered" evidence="4">
    <location>
        <begin position="104"/>
        <end position="124"/>
    </location>
</feature>
<dbReference type="SUPFAM" id="SSF48403">
    <property type="entry name" value="Ankyrin repeat"/>
    <property type="match status" value="1"/>
</dbReference>
<dbReference type="PANTHER" id="PTHR24198:SF165">
    <property type="entry name" value="ANKYRIN REPEAT-CONTAINING PROTEIN-RELATED"/>
    <property type="match status" value="1"/>
</dbReference>
<feature type="repeat" description="ANK" evidence="3">
    <location>
        <begin position="206"/>
        <end position="238"/>
    </location>
</feature>
<dbReference type="Pfam" id="PF12796">
    <property type="entry name" value="Ank_2"/>
    <property type="match status" value="3"/>
</dbReference>
<dbReference type="Gene3D" id="1.25.40.20">
    <property type="entry name" value="Ankyrin repeat-containing domain"/>
    <property type="match status" value="1"/>
</dbReference>
<dbReference type="PROSITE" id="PS50088">
    <property type="entry name" value="ANK_REPEAT"/>
    <property type="match status" value="8"/>
</dbReference>
<proteinExistence type="predicted"/>
<reference evidence="5" key="1">
    <citation type="submission" date="2022-07" db="EMBL/GenBank/DDBJ databases">
        <title>Taxonomy of Aspergillus series Nigri: significant species reduction supported by multi-species coalescent approaches.</title>
        <authorList>
            <person name="Bian C."/>
            <person name="Kusuya Y."/>
            <person name="Sklenar F."/>
            <person name="D'hooge E."/>
            <person name="Yaguchi T."/>
            <person name="Takahashi H."/>
            <person name="Hubka V."/>
        </authorList>
    </citation>
    <scope>NUCLEOTIDE SEQUENCE</scope>
    <source>
        <strain evidence="5">IFM 63604</strain>
    </source>
</reference>
<evidence type="ECO:0000313" key="5">
    <source>
        <dbReference type="EMBL" id="GLA46604.1"/>
    </source>
</evidence>
<dbReference type="AlphaFoldDB" id="A0A9W5ZWB9"/>
<feature type="repeat" description="ANK" evidence="3">
    <location>
        <begin position="305"/>
        <end position="340"/>
    </location>
</feature>
<dbReference type="GO" id="GO:0005737">
    <property type="term" value="C:cytoplasm"/>
    <property type="evidence" value="ECO:0007669"/>
    <property type="project" value="TreeGrafter"/>
</dbReference>
<evidence type="ECO:0000256" key="4">
    <source>
        <dbReference type="SAM" id="MobiDB-lite"/>
    </source>
</evidence>
<dbReference type="InterPro" id="IPR002110">
    <property type="entry name" value="Ankyrin_rpt"/>
</dbReference>
<dbReference type="PANTHER" id="PTHR24198">
    <property type="entry name" value="ANKYRIN REPEAT AND PROTEIN KINASE DOMAIN-CONTAINING PROTEIN"/>
    <property type="match status" value="1"/>
</dbReference>
<sequence>MTAAGRKRLLDEVQSYPKRRKNGPDPFTISNNDGGTQTNNEGSESPIVPDPHETIRNDTTTQPDIVDSISSNEVEDILRLDLGTKEGLSRTEAFGAFLNAALSDRTSSTRRSRPRQPRFPGVTENTSMTNLERATECLSTLAQTFSSAQRMDFDFERLTKEAPTNGDGGKGKSQWSPLHFAAQRGSARLCQALLDKDAFIDAREDDSWTPLMLAAQNGHYDACCTLIERGADVNAVAEDSHTALLQAVATEKIEVVQLLLSHGADIRAHLKGHSCVEMAAYHSNPDLLRLLIQHDRGGVNAPGDRQWTPLHFTAQFDKEHTLETAQILIDAGANVNYRADLGVTPLFLAVQSNRLDLVKLLVDKGAEINVCTERDITPLERAIGNSNISIIDFLIDQGAWTDHVDRRGFNIVHIGAMQGDVAVLERVLKTGADIEASSTDGKKLRPIHVAINNDNEEIALTLLEHGAQP</sequence>
<dbReference type="PROSITE" id="PS50297">
    <property type="entry name" value="ANK_REP_REGION"/>
    <property type="match status" value="6"/>
</dbReference>
<feature type="repeat" description="ANK" evidence="3">
    <location>
        <begin position="173"/>
        <end position="205"/>
    </location>
</feature>
<feature type="region of interest" description="Disordered" evidence="4">
    <location>
        <begin position="1"/>
        <end position="65"/>
    </location>
</feature>
<evidence type="ECO:0000313" key="6">
    <source>
        <dbReference type="Proteomes" id="UP001144191"/>
    </source>
</evidence>
<name>A0A9W5ZWB9_ASPNG</name>
<feature type="repeat" description="ANK" evidence="3">
    <location>
        <begin position="407"/>
        <end position="439"/>
    </location>
</feature>
<organism evidence="5 6">
    <name type="scientific">Aspergillus niger</name>
    <dbReference type="NCBI Taxonomy" id="5061"/>
    <lineage>
        <taxon>Eukaryota</taxon>
        <taxon>Fungi</taxon>
        <taxon>Dikarya</taxon>
        <taxon>Ascomycota</taxon>
        <taxon>Pezizomycotina</taxon>
        <taxon>Eurotiomycetes</taxon>
        <taxon>Eurotiomycetidae</taxon>
        <taxon>Eurotiales</taxon>
        <taxon>Aspergillaceae</taxon>
        <taxon>Aspergillus</taxon>
        <taxon>Aspergillus subgen. Circumdati</taxon>
    </lineage>
</organism>
<dbReference type="Pfam" id="PF00023">
    <property type="entry name" value="Ank"/>
    <property type="match status" value="1"/>
</dbReference>
<dbReference type="InterPro" id="IPR036770">
    <property type="entry name" value="Ankyrin_rpt-contain_sf"/>
</dbReference>
<dbReference type="Proteomes" id="UP001144191">
    <property type="component" value="Unassembled WGS sequence"/>
</dbReference>
<evidence type="ECO:0000256" key="2">
    <source>
        <dbReference type="ARBA" id="ARBA00023043"/>
    </source>
</evidence>
<evidence type="ECO:0000256" key="3">
    <source>
        <dbReference type="PROSITE-ProRule" id="PRU00023"/>
    </source>
</evidence>
<dbReference type="EMBL" id="BRPB01000008">
    <property type="protein sequence ID" value="GLA46604.1"/>
    <property type="molecule type" value="Genomic_DNA"/>
</dbReference>